<proteinExistence type="predicted"/>
<name>A0A0M0L4Y0_9BACI</name>
<evidence type="ECO:0000313" key="2">
    <source>
        <dbReference type="EMBL" id="KOO46121.1"/>
    </source>
</evidence>
<evidence type="ECO:0000313" key="3">
    <source>
        <dbReference type="Proteomes" id="UP000037558"/>
    </source>
</evidence>
<dbReference type="RefSeq" id="WP_053401188.1">
    <property type="nucleotide sequence ID" value="NZ_LILC01000013.1"/>
</dbReference>
<evidence type="ECO:0000256" key="1">
    <source>
        <dbReference type="SAM" id="Phobius"/>
    </source>
</evidence>
<dbReference type="EMBL" id="LILC01000013">
    <property type="protein sequence ID" value="KOO46121.1"/>
    <property type="molecule type" value="Genomic_DNA"/>
</dbReference>
<dbReference type="Proteomes" id="UP000037558">
    <property type="component" value="Unassembled WGS sequence"/>
</dbReference>
<feature type="transmembrane region" description="Helical" evidence="1">
    <location>
        <begin position="12"/>
        <end position="32"/>
    </location>
</feature>
<protein>
    <recommendedName>
        <fullName evidence="4">Peptidase M50 domain-containing protein</fullName>
    </recommendedName>
</protein>
<comment type="caution">
    <text evidence="2">The sequence shown here is derived from an EMBL/GenBank/DDBJ whole genome shotgun (WGS) entry which is preliminary data.</text>
</comment>
<dbReference type="AlphaFoldDB" id="A0A0M0L4Y0"/>
<keyword evidence="3" id="KW-1185">Reference proteome</keyword>
<reference evidence="3" key="1">
    <citation type="submission" date="2015-08" db="EMBL/GenBank/DDBJ databases">
        <title>Fjat-14210 dsm16467.</title>
        <authorList>
            <person name="Liu B."/>
            <person name="Wang J."/>
            <person name="Zhu Y."/>
            <person name="Liu G."/>
            <person name="Chen Q."/>
            <person name="Chen Z."/>
            <person name="Lan J."/>
            <person name="Che J."/>
            <person name="Ge C."/>
            <person name="Shi H."/>
            <person name="Pan Z."/>
            <person name="Liu X."/>
        </authorList>
    </citation>
    <scope>NUCLEOTIDE SEQUENCE [LARGE SCALE GENOMIC DNA]</scope>
    <source>
        <strain evidence="3">DSM 16467</strain>
    </source>
</reference>
<organism evidence="2 3">
    <name type="scientific">Priestia koreensis</name>
    <dbReference type="NCBI Taxonomy" id="284581"/>
    <lineage>
        <taxon>Bacteria</taxon>
        <taxon>Bacillati</taxon>
        <taxon>Bacillota</taxon>
        <taxon>Bacilli</taxon>
        <taxon>Bacillales</taxon>
        <taxon>Bacillaceae</taxon>
        <taxon>Priestia</taxon>
    </lineage>
</organism>
<gene>
    <name evidence="2" type="ORF">AMD01_09630</name>
</gene>
<keyword evidence="1" id="KW-0472">Membrane</keyword>
<keyword evidence="1" id="KW-0812">Transmembrane</keyword>
<feature type="transmembrane region" description="Helical" evidence="1">
    <location>
        <begin position="38"/>
        <end position="57"/>
    </location>
</feature>
<feature type="transmembrane region" description="Helical" evidence="1">
    <location>
        <begin position="155"/>
        <end position="176"/>
    </location>
</feature>
<accession>A0A0M0L4Y0</accession>
<dbReference type="PATRIC" id="fig|284581.3.peg.1998"/>
<feature type="transmembrane region" description="Helical" evidence="1">
    <location>
        <begin position="122"/>
        <end position="143"/>
    </location>
</feature>
<dbReference type="OrthoDB" id="1069985at2"/>
<sequence length="371" mass="41952">MKKKKQKQSASSILISLVLGGVLGFVGVLLLINTNDEWIMSLPLWSILVFFVLSYYVQILIHELGHLLAGLTQRFHFHSLNVAGLTVDREGEQFKFSWNRAQGLGGFCIMLPTEKKSSEMNFGIFLSGGIVMNGLSALLGAYLLLATSITQSAPYFSLFLLMNTIFGAFSAVTNLLPFRAGGFKSDGANLLSLIRKSPKDKAEIQIVMMTYEVSGGVNPLAMDEEVFTESGYFLDHDVYGMTLNNYRMFRAYVNSDLERAGNYAKRIEENLHGYPSVFRYKMVYQLLFYYACIEKNEEMFAKNFQEVEKPLKRDSSIEGERVRMLNSYMKGDAEEMNAHFQRMKHLAHSAKIKGDAKMELQVAKQFLSRVA</sequence>
<keyword evidence="1" id="KW-1133">Transmembrane helix</keyword>
<evidence type="ECO:0008006" key="4">
    <source>
        <dbReference type="Google" id="ProtNLM"/>
    </source>
</evidence>